<dbReference type="SMART" id="SM00347">
    <property type="entry name" value="HTH_MARR"/>
    <property type="match status" value="1"/>
</dbReference>
<dbReference type="Gene3D" id="1.10.10.10">
    <property type="entry name" value="Winged helix-like DNA-binding domain superfamily/Winged helix DNA-binding domain"/>
    <property type="match status" value="1"/>
</dbReference>
<evidence type="ECO:0000256" key="1">
    <source>
        <dbReference type="ARBA" id="ARBA00023125"/>
    </source>
</evidence>
<feature type="domain" description="HTH marR-type" evidence="2">
    <location>
        <begin position="28"/>
        <end position="132"/>
    </location>
</feature>
<name>A0ABS7UVJ5_9BACI</name>
<evidence type="ECO:0000313" key="3">
    <source>
        <dbReference type="EMBL" id="MBZ5752332.1"/>
    </source>
</evidence>
<gene>
    <name evidence="3" type="ORF">K9V48_19275</name>
</gene>
<dbReference type="InterPro" id="IPR036390">
    <property type="entry name" value="WH_DNA-bd_sf"/>
</dbReference>
<dbReference type="Pfam" id="PF12802">
    <property type="entry name" value="MarR_2"/>
    <property type="match status" value="1"/>
</dbReference>
<reference evidence="3" key="1">
    <citation type="submission" date="2024-05" db="EMBL/GenBank/DDBJ databases">
        <title>Metabacillus sp. nov., isolated from the rhizosphere soil of tomato plants.</title>
        <authorList>
            <person name="Ma R."/>
        </authorList>
    </citation>
    <scope>NUCLEOTIDE SEQUENCE</scope>
    <source>
        <strain evidence="3">DBTR6</strain>
    </source>
</reference>
<dbReference type="InterPro" id="IPR000835">
    <property type="entry name" value="HTH_MarR-typ"/>
</dbReference>
<dbReference type="InterPro" id="IPR039422">
    <property type="entry name" value="MarR/SlyA-like"/>
</dbReference>
<accession>A0ABS7UVJ5</accession>
<dbReference type="InterPro" id="IPR036388">
    <property type="entry name" value="WH-like_DNA-bd_sf"/>
</dbReference>
<comment type="caution">
    <text evidence="3">The sequence shown here is derived from an EMBL/GenBank/DDBJ whole genome shotgun (WGS) entry which is preliminary data.</text>
</comment>
<dbReference type="PANTHER" id="PTHR33164">
    <property type="entry name" value="TRANSCRIPTIONAL REGULATOR, MARR FAMILY"/>
    <property type="match status" value="1"/>
</dbReference>
<protein>
    <submittedName>
        <fullName evidence="3">MarR family winged helix-turn-helix transcriptional regulator</fullName>
    </submittedName>
</protein>
<dbReference type="RefSeq" id="WP_224140789.1">
    <property type="nucleotide sequence ID" value="NZ_JAIQUM010000052.1"/>
</dbReference>
<organism evidence="3 4">
    <name type="scientific">Metabacillus rhizolycopersici</name>
    <dbReference type="NCBI Taxonomy" id="2875709"/>
    <lineage>
        <taxon>Bacteria</taxon>
        <taxon>Bacillati</taxon>
        <taxon>Bacillota</taxon>
        <taxon>Bacilli</taxon>
        <taxon>Bacillales</taxon>
        <taxon>Bacillaceae</taxon>
        <taxon>Metabacillus</taxon>
    </lineage>
</organism>
<dbReference type="EMBL" id="JAIQUM010000052">
    <property type="protein sequence ID" value="MBZ5752332.1"/>
    <property type="molecule type" value="Genomic_DNA"/>
</dbReference>
<keyword evidence="1" id="KW-0238">DNA-binding</keyword>
<keyword evidence="4" id="KW-1185">Reference proteome</keyword>
<sequence length="140" mass="16339">MTTNHDFMDYWLSIDSIQNKVKKELENVLQAEYSLSLKEFYVLYYLSKTPDKKLRLQQLQEKIGLSQSALSRLVGNMEAKSCGALEKHVCTDDRRGTYTRITNIGEQKLQKSLVSFREILRLHLSDIDVEEILKQLLEKL</sequence>
<evidence type="ECO:0000259" key="2">
    <source>
        <dbReference type="SMART" id="SM00347"/>
    </source>
</evidence>
<proteinExistence type="predicted"/>
<dbReference type="SUPFAM" id="SSF46785">
    <property type="entry name" value="Winged helix' DNA-binding domain"/>
    <property type="match status" value="1"/>
</dbReference>
<dbReference type="PANTHER" id="PTHR33164:SF99">
    <property type="entry name" value="MARR FAMILY REGULATORY PROTEIN"/>
    <property type="match status" value="1"/>
</dbReference>
<dbReference type="Proteomes" id="UP001165287">
    <property type="component" value="Unassembled WGS sequence"/>
</dbReference>
<evidence type="ECO:0000313" key="4">
    <source>
        <dbReference type="Proteomes" id="UP001165287"/>
    </source>
</evidence>